<keyword evidence="3" id="KW-1185">Reference proteome</keyword>
<reference evidence="2" key="1">
    <citation type="submission" date="2023-03" db="EMBL/GenBank/DDBJ databases">
        <title>Massive genome expansion in bonnet fungi (Mycena s.s.) driven by repeated elements and novel gene families across ecological guilds.</title>
        <authorList>
            <consortium name="Lawrence Berkeley National Laboratory"/>
            <person name="Harder C.B."/>
            <person name="Miyauchi S."/>
            <person name="Viragh M."/>
            <person name="Kuo A."/>
            <person name="Thoen E."/>
            <person name="Andreopoulos B."/>
            <person name="Lu D."/>
            <person name="Skrede I."/>
            <person name="Drula E."/>
            <person name="Henrissat B."/>
            <person name="Morin E."/>
            <person name="Kohler A."/>
            <person name="Barry K."/>
            <person name="LaButti K."/>
            <person name="Morin E."/>
            <person name="Salamov A."/>
            <person name="Lipzen A."/>
            <person name="Mereny Z."/>
            <person name="Hegedus B."/>
            <person name="Baldrian P."/>
            <person name="Stursova M."/>
            <person name="Weitz H."/>
            <person name="Taylor A."/>
            <person name="Grigoriev I.V."/>
            <person name="Nagy L.G."/>
            <person name="Martin F."/>
            <person name="Kauserud H."/>
        </authorList>
    </citation>
    <scope>NUCLEOTIDE SEQUENCE</scope>
    <source>
        <strain evidence="2">CBHHK173m</strain>
    </source>
</reference>
<proteinExistence type="predicted"/>
<sequence>MRRRPNDCEPARRRCLRCSPKALLRARVPATHFVRLARRPRRPRPCARCRLLGPPPPPLAASSLRPRCRARRRSRTPPDPPTRSRAGCPREPSRARRPRVPTPSRSRGDVASAAAAMPYARTTRTPPQLSPLAARPRSARPPRCLPTLSTHRYLQPRMRARAMPPSASIALPTSQPPPPLAASTKFAHAVGLAPPPTLAASARASRGARPAKTASSSDARPSPEPPTSARARPPPSRNRARPLPCAPTALPAPAPALAIARHRPASARCASPIAYMPSRRSSPPSVTDPHALAIALPALPPPTRSSRRARLALRVTRLAVTRRRLTHRRAPAHAALATPPAALAYPRSRSRSRPPRRRFCRRHALRAARTDVASCAVDSALAQVLGRARRRPAAVPLPPAVRLLPRPCHLSGQVPARLPSRRARDRAPRPAAAHSKLPTRSPRPAPNPLGCTHLDEPSRMRYRRTAQRGLGQMPSKRARARAWALARALNGRLPVAPSAGRLLERGRQHGRLPGPFMRGLRLGGISHPVARAVERCRSFARARRRVRAGGLELRARESGHGESETRGASGI</sequence>
<evidence type="ECO:0000256" key="1">
    <source>
        <dbReference type="SAM" id="MobiDB-lite"/>
    </source>
</evidence>
<feature type="compositionally biased region" description="Pro residues" evidence="1">
    <location>
        <begin position="222"/>
        <end position="236"/>
    </location>
</feature>
<evidence type="ECO:0000313" key="2">
    <source>
        <dbReference type="EMBL" id="KAJ7066892.1"/>
    </source>
</evidence>
<name>A0AAD6TPH3_9AGAR</name>
<accession>A0AAD6TPH3</accession>
<comment type="caution">
    <text evidence="2">The sequence shown here is derived from an EMBL/GenBank/DDBJ whole genome shotgun (WGS) entry which is preliminary data.</text>
</comment>
<gene>
    <name evidence="2" type="ORF">B0H15DRAFT_154220</name>
</gene>
<dbReference type="EMBL" id="JARJCN010000157">
    <property type="protein sequence ID" value="KAJ7066892.1"/>
    <property type="molecule type" value="Genomic_DNA"/>
</dbReference>
<feature type="region of interest" description="Disordered" evidence="1">
    <location>
        <begin position="199"/>
        <end position="248"/>
    </location>
</feature>
<evidence type="ECO:0000313" key="3">
    <source>
        <dbReference type="Proteomes" id="UP001222325"/>
    </source>
</evidence>
<feature type="region of interest" description="Disordered" evidence="1">
    <location>
        <begin position="410"/>
        <end position="455"/>
    </location>
</feature>
<dbReference type="Proteomes" id="UP001222325">
    <property type="component" value="Unassembled WGS sequence"/>
</dbReference>
<feature type="compositionally biased region" description="Low complexity" evidence="1">
    <location>
        <begin position="199"/>
        <end position="211"/>
    </location>
</feature>
<organism evidence="2 3">
    <name type="scientific">Mycena belliarum</name>
    <dbReference type="NCBI Taxonomy" id="1033014"/>
    <lineage>
        <taxon>Eukaryota</taxon>
        <taxon>Fungi</taxon>
        <taxon>Dikarya</taxon>
        <taxon>Basidiomycota</taxon>
        <taxon>Agaricomycotina</taxon>
        <taxon>Agaricomycetes</taxon>
        <taxon>Agaricomycetidae</taxon>
        <taxon>Agaricales</taxon>
        <taxon>Marasmiineae</taxon>
        <taxon>Mycenaceae</taxon>
        <taxon>Mycena</taxon>
    </lineage>
</organism>
<feature type="region of interest" description="Disordered" evidence="1">
    <location>
        <begin position="45"/>
        <end position="147"/>
    </location>
</feature>
<dbReference type="AlphaFoldDB" id="A0AAD6TPH3"/>
<protein>
    <submittedName>
        <fullName evidence="2">Uncharacterized protein</fullName>
    </submittedName>
</protein>
<feature type="compositionally biased region" description="Basic residues" evidence="1">
    <location>
        <begin position="66"/>
        <end position="75"/>
    </location>
</feature>